<dbReference type="PROSITE" id="PS50931">
    <property type="entry name" value="HTH_LYSR"/>
    <property type="match status" value="1"/>
</dbReference>
<evidence type="ECO:0000256" key="2">
    <source>
        <dbReference type="ARBA" id="ARBA00023015"/>
    </source>
</evidence>
<keyword evidence="4" id="KW-0804">Transcription</keyword>
<dbReference type="Pfam" id="PF03466">
    <property type="entry name" value="LysR_substrate"/>
    <property type="match status" value="1"/>
</dbReference>
<dbReference type="RefSeq" id="WP_279817910.1">
    <property type="nucleotide sequence ID" value="NZ_BAAAEN010000006.1"/>
</dbReference>
<comment type="similarity">
    <text evidence="1">Belongs to the LysR transcriptional regulatory family.</text>
</comment>
<evidence type="ECO:0000313" key="6">
    <source>
        <dbReference type="EMBL" id="GAA0503834.1"/>
    </source>
</evidence>
<keyword evidence="7" id="KW-1185">Reference proteome</keyword>
<sequence>MNLRQIEVFRAIMQTGSVKGAAELLHVSPPAVSKLLATAERRSGLRLFERAKGRLIATPEATQLYEQVDRMWAGVERIRVMTEELRNPTAGSLRLAISPSLGATVVPQAATQVSESTPHARLHVDLLIPHLLVQALVDGAADLGLSLSPQDHPSLQILGRYPCGLVCVMPAGHALARKETVHASDLRDHRVISFPQALLYGVTPQDLYGRYAAQIQTGIEVRSGQTACWFSLAGGGVAIVDATAVAGAAFPGLVVRPYQCRARLELRLLRHRHRPLSKLAEAFCATFDQTWNRLLGGRSRSSVAK</sequence>
<reference evidence="6 7" key="1">
    <citation type="journal article" date="2019" name="Int. J. Syst. Evol. Microbiol.">
        <title>The Global Catalogue of Microorganisms (GCM) 10K type strain sequencing project: providing services to taxonomists for standard genome sequencing and annotation.</title>
        <authorList>
            <consortium name="The Broad Institute Genomics Platform"/>
            <consortium name="The Broad Institute Genome Sequencing Center for Infectious Disease"/>
            <person name="Wu L."/>
            <person name="Ma J."/>
        </authorList>
    </citation>
    <scope>NUCLEOTIDE SEQUENCE [LARGE SCALE GENOMIC DNA]</scope>
    <source>
        <strain evidence="6 7">JCM 14330</strain>
    </source>
</reference>
<dbReference type="Proteomes" id="UP001501706">
    <property type="component" value="Unassembled WGS sequence"/>
</dbReference>
<gene>
    <name evidence="6" type="ORF">GCM10009097_20860</name>
</gene>
<dbReference type="SUPFAM" id="SSF53850">
    <property type="entry name" value="Periplasmic binding protein-like II"/>
    <property type="match status" value="1"/>
</dbReference>
<dbReference type="InterPro" id="IPR000847">
    <property type="entry name" value="LysR_HTH_N"/>
</dbReference>
<organism evidence="6 7">
    <name type="scientific">Pigmentiphaga daeguensis</name>
    <dbReference type="NCBI Taxonomy" id="414049"/>
    <lineage>
        <taxon>Bacteria</taxon>
        <taxon>Pseudomonadati</taxon>
        <taxon>Pseudomonadota</taxon>
        <taxon>Betaproteobacteria</taxon>
        <taxon>Burkholderiales</taxon>
        <taxon>Alcaligenaceae</taxon>
        <taxon>Pigmentiphaga</taxon>
    </lineage>
</organism>
<dbReference type="InterPro" id="IPR005119">
    <property type="entry name" value="LysR_subst-bd"/>
</dbReference>
<dbReference type="InterPro" id="IPR036390">
    <property type="entry name" value="WH_DNA-bd_sf"/>
</dbReference>
<dbReference type="Gene3D" id="1.10.10.10">
    <property type="entry name" value="Winged helix-like DNA-binding domain superfamily/Winged helix DNA-binding domain"/>
    <property type="match status" value="1"/>
</dbReference>
<dbReference type="PANTHER" id="PTHR30427">
    <property type="entry name" value="TRANSCRIPTIONAL ACTIVATOR PROTEIN LYSR"/>
    <property type="match status" value="1"/>
</dbReference>
<proteinExistence type="inferred from homology"/>
<dbReference type="PANTHER" id="PTHR30427:SF1">
    <property type="entry name" value="TRANSCRIPTIONAL ACTIVATOR PROTEIN LYSR"/>
    <property type="match status" value="1"/>
</dbReference>
<feature type="domain" description="HTH lysR-type" evidence="5">
    <location>
        <begin position="1"/>
        <end position="58"/>
    </location>
</feature>
<dbReference type="Gene3D" id="3.40.190.290">
    <property type="match status" value="1"/>
</dbReference>
<protein>
    <submittedName>
        <fullName evidence="6">LysR family transcriptional regulator</fullName>
    </submittedName>
</protein>
<dbReference type="SUPFAM" id="SSF46785">
    <property type="entry name" value="Winged helix' DNA-binding domain"/>
    <property type="match status" value="1"/>
</dbReference>
<keyword evidence="2" id="KW-0805">Transcription regulation</keyword>
<keyword evidence="3" id="KW-0238">DNA-binding</keyword>
<evidence type="ECO:0000256" key="4">
    <source>
        <dbReference type="ARBA" id="ARBA00023163"/>
    </source>
</evidence>
<dbReference type="EMBL" id="BAAAEN010000006">
    <property type="protein sequence ID" value="GAA0503834.1"/>
    <property type="molecule type" value="Genomic_DNA"/>
</dbReference>
<evidence type="ECO:0000259" key="5">
    <source>
        <dbReference type="PROSITE" id="PS50931"/>
    </source>
</evidence>
<comment type="caution">
    <text evidence="6">The sequence shown here is derived from an EMBL/GenBank/DDBJ whole genome shotgun (WGS) entry which is preliminary data.</text>
</comment>
<evidence type="ECO:0000256" key="1">
    <source>
        <dbReference type="ARBA" id="ARBA00009437"/>
    </source>
</evidence>
<accession>A0ABN1BRL9</accession>
<evidence type="ECO:0000256" key="3">
    <source>
        <dbReference type="ARBA" id="ARBA00023125"/>
    </source>
</evidence>
<evidence type="ECO:0000313" key="7">
    <source>
        <dbReference type="Proteomes" id="UP001501706"/>
    </source>
</evidence>
<dbReference type="InterPro" id="IPR036388">
    <property type="entry name" value="WH-like_DNA-bd_sf"/>
</dbReference>
<dbReference type="Pfam" id="PF00126">
    <property type="entry name" value="HTH_1"/>
    <property type="match status" value="1"/>
</dbReference>
<name>A0ABN1BRL9_9BURK</name>